<comment type="pathway">
    <text evidence="3">Protein modification; protein glycosylation.</text>
</comment>
<organism evidence="13 14">
    <name type="scientific">Labeo rohita</name>
    <name type="common">Indian major carp</name>
    <name type="synonym">Cyprinus rohita</name>
    <dbReference type="NCBI Taxonomy" id="84645"/>
    <lineage>
        <taxon>Eukaryota</taxon>
        <taxon>Metazoa</taxon>
        <taxon>Chordata</taxon>
        <taxon>Craniata</taxon>
        <taxon>Vertebrata</taxon>
        <taxon>Euteleostomi</taxon>
        <taxon>Actinopterygii</taxon>
        <taxon>Neopterygii</taxon>
        <taxon>Teleostei</taxon>
        <taxon>Ostariophysi</taxon>
        <taxon>Cypriniformes</taxon>
        <taxon>Cyprinidae</taxon>
        <taxon>Labeoninae</taxon>
        <taxon>Labeonini</taxon>
        <taxon>Labeo</taxon>
    </lineage>
</organism>
<dbReference type="Gene3D" id="3.40.1180.10">
    <property type="entry name" value="Decaprenyl diphosphate synthase-like"/>
    <property type="match status" value="1"/>
</dbReference>
<reference evidence="13 14" key="1">
    <citation type="submission" date="2022-01" db="EMBL/GenBank/DDBJ databases">
        <title>A high-quality chromosome-level genome assembly of rohu carp, Labeo rohita.</title>
        <authorList>
            <person name="Arick M.A. II"/>
            <person name="Hsu C.-Y."/>
            <person name="Magbanua Z."/>
            <person name="Pechanova O."/>
            <person name="Grover C."/>
            <person name="Miller E."/>
            <person name="Thrash A."/>
            <person name="Ezzel L."/>
            <person name="Alam S."/>
            <person name="Benzie J."/>
            <person name="Hamilton M."/>
            <person name="Karsi A."/>
            <person name="Lawrence M.L."/>
            <person name="Peterson D.G."/>
        </authorList>
    </citation>
    <scope>NUCLEOTIDE SEQUENCE [LARGE SCALE GENOMIC DNA]</scope>
    <source>
        <strain evidence="14">BAU-BD-2019</strain>
        <tissue evidence="13">Blood</tissue>
    </source>
</reference>
<comment type="similarity">
    <text evidence="4">Belongs to the UPP synthase family.</text>
</comment>
<keyword evidence="14" id="KW-1185">Reference proteome</keyword>
<dbReference type="PANTHER" id="PTHR21528:SF0">
    <property type="entry name" value="DEHYDRODOLICHYL DIPHOSPHATE SYNTHASE COMPLEX SUBUNIT NUS1"/>
    <property type="match status" value="1"/>
</dbReference>
<evidence type="ECO:0000256" key="12">
    <source>
        <dbReference type="ARBA" id="ARBA00047353"/>
    </source>
</evidence>
<evidence type="ECO:0000256" key="7">
    <source>
        <dbReference type="ARBA" id="ARBA00022692"/>
    </source>
</evidence>
<evidence type="ECO:0000256" key="9">
    <source>
        <dbReference type="ARBA" id="ARBA00022842"/>
    </source>
</evidence>
<keyword evidence="10" id="KW-1133">Transmembrane helix</keyword>
<evidence type="ECO:0000256" key="6">
    <source>
        <dbReference type="ARBA" id="ARBA00022679"/>
    </source>
</evidence>
<dbReference type="Proteomes" id="UP000830375">
    <property type="component" value="Unassembled WGS sequence"/>
</dbReference>
<sequence>MFSSFSSNCRVNVTTDPRPAVRMTRKRVSRPIRELHVTQQRVQSGKVGRKKKWQPARCGVGSNQNDKFLDRPPLARTQSMALLYEMVWRFLHALLYVQRTLVAWFRVHIWRWKRAVVGLLLPLALGFHNPKKTGPIGKRTSRRIRFGAEGRTLEKLPLHVGLLITEEEIHFTDIANLVVWCMAVGISYVSVYDNQGVFRRNNSRLMEEILKQQQELLGMDSSKYSVEFMKNGTDKQEHQVLSCQSMVKVLSPDDGRLSIVQAAQQLCRDVEQREKTSKDINVTVLDSLLRESKNIPDPDLVLKFGPVESTLGFLPWHIRLTEIISMPSHVDVSYDDLFGALQRYAVCEQRLGK</sequence>
<evidence type="ECO:0000256" key="4">
    <source>
        <dbReference type="ARBA" id="ARBA00005432"/>
    </source>
</evidence>
<dbReference type="InterPro" id="IPR038887">
    <property type="entry name" value="Nus1/NgBR"/>
</dbReference>
<dbReference type="PANTHER" id="PTHR21528">
    <property type="entry name" value="DEHYDRODOLICHYL DIPHOSPHATE SYNTHASE COMPLEX SUBUNIT NUS1"/>
    <property type="match status" value="1"/>
</dbReference>
<keyword evidence="11" id="KW-0472">Membrane</keyword>
<keyword evidence="9" id="KW-0460">Magnesium</keyword>
<comment type="caution">
    <text evidence="13">The sequence shown here is derived from an EMBL/GenBank/DDBJ whole genome shotgun (WGS) entry which is preliminary data.</text>
</comment>
<dbReference type="InterPro" id="IPR001441">
    <property type="entry name" value="UPP_synth-like"/>
</dbReference>
<protein>
    <recommendedName>
        <fullName evidence="5">ditrans,polycis-polyprenyl diphosphate synthase [(2E,6E)-farnesyldiphosphate specific]</fullName>
        <ecNumber evidence="5">2.5.1.87</ecNumber>
    </recommendedName>
</protein>
<comment type="cofactor">
    <cofactor evidence="1">
        <name>Mg(2+)</name>
        <dbReference type="ChEBI" id="CHEBI:18420"/>
    </cofactor>
</comment>
<keyword evidence="8" id="KW-0256">Endoplasmic reticulum</keyword>
<accession>A0ABQ8LQG7</accession>
<evidence type="ECO:0000256" key="2">
    <source>
        <dbReference type="ARBA" id="ARBA00004586"/>
    </source>
</evidence>
<dbReference type="InterPro" id="IPR036424">
    <property type="entry name" value="UPP_synth-like_sf"/>
</dbReference>
<evidence type="ECO:0000313" key="14">
    <source>
        <dbReference type="Proteomes" id="UP000830375"/>
    </source>
</evidence>
<keyword evidence="7" id="KW-0812">Transmembrane</keyword>
<evidence type="ECO:0000256" key="1">
    <source>
        <dbReference type="ARBA" id="ARBA00001946"/>
    </source>
</evidence>
<evidence type="ECO:0000313" key="13">
    <source>
        <dbReference type="EMBL" id="KAI2652212.1"/>
    </source>
</evidence>
<gene>
    <name evidence="13" type="ORF">H4Q32_015069</name>
</gene>
<evidence type="ECO:0000256" key="8">
    <source>
        <dbReference type="ARBA" id="ARBA00022824"/>
    </source>
</evidence>
<evidence type="ECO:0000256" key="11">
    <source>
        <dbReference type="ARBA" id="ARBA00023136"/>
    </source>
</evidence>
<dbReference type="Pfam" id="PF01255">
    <property type="entry name" value="Prenyltransf"/>
    <property type="match status" value="1"/>
</dbReference>
<comment type="subcellular location">
    <subcellularLocation>
        <location evidence="2">Endoplasmic reticulum membrane</location>
    </subcellularLocation>
</comment>
<evidence type="ECO:0000256" key="10">
    <source>
        <dbReference type="ARBA" id="ARBA00022989"/>
    </source>
</evidence>
<comment type="catalytic activity">
    <reaction evidence="12">
        <text>n isopentenyl diphosphate + (2E,6E)-farnesyl diphosphate = a di-trans,poly-cis-polyprenyl diphosphate + n diphosphate</text>
        <dbReference type="Rhea" id="RHEA:53008"/>
        <dbReference type="Rhea" id="RHEA-COMP:19494"/>
        <dbReference type="ChEBI" id="CHEBI:33019"/>
        <dbReference type="ChEBI" id="CHEBI:128769"/>
        <dbReference type="ChEBI" id="CHEBI:136960"/>
        <dbReference type="ChEBI" id="CHEBI:175763"/>
        <dbReference type="EC" id="2.5.1.87"/>
    </reaction>
</comment>
<dbReference type="EMBL" id="JACTAM010000020">
    <property type="protein sequence ID" value="KAI2652212.1"/>
    <property type="molecule type" value="Genomic_DNA"/>
</dbReference>
<dbReference type="SUPFAM" id="SSF64005">
    <property type="entry name" value="Undecaprenyl diphosphate synthase"/>
    <property type="match status" value="1"/>
</dbReference>
<keyword evidence="6" id="KW-0808">Transferase</keyword>
<name>A0ABQ8LQG7_LABRO</name>
<dbReference type="EC" id="2.5.1.87" evidence="5"/>
<evidence type="ECO:0000256" key="3">
    <source>
        <dbReference type="ARBA" id="ARBA00004922"/>
    </source>
</evidence>
<evidence type="ECO:0000256" key="5">
    <source>
        <dbReference type="ARBA" id="ARBA00012596"/>
    </source>
</evidence>
<proteinExistence type="inferred from homology"/>